<feature type="transmembrane region" description="Helical" evidence="1">
    <location>
        <begin position="286"/>
        <end position="314"/>
    </location>
</feature>
<evidence type="ECO:0000256" key="1">
    <source>
        <dbReference type="SAM" id="Phobius"/>
    </source>
</evidence>
<name>A0A6A4GZ23_9AGAR</name>
<dbReference type="OrthoDB" id="3062801at2759"/>
<keyword evidence="1" id="KW-0812">Transmembrane</keyword>
<keyword evidence="1" id="KW-1133">Transmembrane helix</keyword>
<feature type="transmembrane region" description="Helical" evidence="1">
    <location>
        <begin position="192"/>
        <end position="214"/>
    </location>
</feature>
<dbReference type="AlphaFoldDB" id="A0A6A4GZ23"/>
<reference evidence="2" key="1">
    <citation type="journal article" date="2019" name="Environ. Microbiol.">
        <title>Fungal ecological strategies reflected in gene transcription - a case study of two litter decomposers.</title>
        <authorList>
            <person name="Barbi F."/>
            <person name="Kohler A."/>
            <person name="Barry K."/>
            <person name="Baskaran P."/>
            <person name="Daum C."/>
            <person name="Fauchery L."/>
            <person name="Ihrmark K."/>
            <person name="Kuo A."/>
            <person name="LaButti K."/>
            <person name="Lipzen A."/>
            <person name="Morin E."/>
            <person name="Grigoriev I.V."/>
            <person name="Henrissat B."/>
            <person name="Lindahl B."/>
            <person name="Martin F."/>
        </authorList>
    </citation>
    <scope>NUCLEOTIDE SEQUENCE</scope>
    <source>
        <strain evidence="2">JB14</strain>
    </source>
</reference>
<keyword evidence="1" id="KW-0472">Membrane</keyword>
<proteinExistence type="predicted"/>
<keyword evidence="3" id="KW-1185">Reference proteome</keyword>
<sequence>MTFYDNTSLDIEAEGGRSQDQLADHKGRSIFAYNGNPRLFPRFRSTVTDSAGKPQTDAKGRSSFRYFFSQTLQQCYLMIFFRLPTLYQSRMLQVGSDSGIGSVDLHHMSTSFSAHWKPELMALPPAPGGKGNSVVVSAELIKFQAAWGVLVDELLQEWKTFNIVAALLQTSIPILLTLDGETGSDPITRTGALLSFVCAGISLFCGSVCLLRFGSMRKMPKAAKWIHEAQNNSQLIWWNCWIMLAMPLTWLAWSVILFFATMMSYTWQSSFQDVSLGSQTSAHTTLSFRITISSVLGFGILCVAALAITLSFVFGDSLDQKFMSQVEPFLPSHQEPRAETHPAQLTKGQSLCFVSCPFIPISRPASSCYDELCLSSWGILYYEVDGRQF</sequence>
<evidence type="ECO:0000313" key="2">
    <source>
        <dbReference type="EMBL" id="KAE9390257.1"/>
    </source>
</evidence>
<evidence type="ECO:0008006" key="4">
    <source>
        <dbReference type="Google" id="ProtNLM"/>
    </source>
</evidence>
<organism evidence="2 3">
    <name type="scientific">Gymnopus androsaceus JB14</name>
    <dbReference type="NCBI Taxonomy" id="1447944"/>
    <lineage>
        <taxon>Eukaryota</taxon>
        <taxon>Fungi</taxon>
        <taxon>Dikarya</taxon>
        <taxon>Basidiomycota</taxon>
        <taxon>Agaricomycotina</taxon>
        <taxon>Agaricomycetes</taxon>
        <taxon>Agaricomycetidae</taxon>
        <taxon>Agaricales</taxon>
        <taxon>Marasmiineae</taxon>
        <taxon>Omphalotaceae</taxon>
        <taxon>Gymnopus</taxon>
    </lineage>
</organism>
<feature type="transmembrane region" description="Helical" evidence="1">
    <location>
        <begin position="235"/>
        <end position="266"/>
    </location>
</feature>
<dbReference type="EMBL" id="ML769664">
    <property type="protein sequence ID" value="KAE9390257.1"/>
    <property type="molecule type" value="Genomic_DNA"/>
</dbReference>
<gene>
    <name evidence="2" type="ORF">BT96DRAFT_352138</name>
</gene>
<protein>
    <recommendedName>
        <fullName evidence="4">Transmembrane protein</fullName>
    </recommendedName>
</protein>
<accession>A0A6A4GZ23</accession>
<dbReference type="Proteomes" id="UP000799118">
    <property type="component" value="Unassembled WGS sequence"/>
</dbReference>
<evidence type="ECO:0000313" key="3">
    <source>
        <dbReference type="Proteomes" id="UP000799118"/>
    </source>
</evidence>